<feature type="compositionally biased region" description="Basic residues" evidence="1">
    <location>
        <begin position="78"/>
        <end position="101"/>
    </location>
</feature>
<accession>A0A7S3Y3X8</accession>
<evidence type="ECO:0000313" key="2">
    <source>
        <dbReference type="EMBL" id="CAE0640150.1"/>
    </source>
</evidence>
<protein>
    <submittedName>
        <fullName evidence="2">Uncharacterized protein</fullName>
    </submittedName>
</protein>
<reference evidence="2" key="1">
    <citation type="submission" date="2021-01" db="EMBL/GenBank/DDBJ databases">
        <authorList>
            <person name="Corre E."/>
            <person name="Pelletier E."/>
            <person name="Niang G."/>
            <person name="Scheremetjew M."/>
            <person name="Finn R."/>
            <person name="Kale V."/>
            <person name="Holt S."/>
            <person name="Cochrane G."/>
            <person name="Meng A."/>
            <person name="Brown T."/>
            <person name="Cohen L."/>
        </authorList>
    </citation>
    <scope>NUCLEOTIDE SEQUENCE</scope>
    <source>
        <strain evidence="2">CCMP3107</strain>
    </source>
</reference>
<dbReference type="EMBL" id="HBIU01041816">
    <property type="protein sequence ID" value="CAE0640150.1"/>
    <property type="molecule type" value="Transcribed_RNA"/>
</dbReference>
<proteinExistence type="predicted"/>
<organism evidence="2">
    <name type="scientific">Heterosigma akashiwo</name>
    <name type="common">Chromophytic alga</name>
    <name type="synonym">Heterosigma carterae</name>
    <dbReference type="NCBI Taxonomy" id="2829"/>
    <lineage>
        <taxon>Eukaryota</taxon>
        <taxon>Sar</taxon>
        <taxon>Stramenopiles</taxon>
        <taxon>Ochrophyta</taxon>
        <taxon>Raphidophyceae</taxon>
        <taxon>Chattonellales</taxon>
        <taxon>Chattonellaceae</taxon>
        <taxon>Heterosigma</taxon>
    </lineage>
</organism>
<evidence type="ECO:0000256" key="1">
    <source>
        <dbReference type="SAM" id="MobiDB-lite"/>
    </source>
</evidence>
<gene>
    <name evidence="2" type="ORF">HAKA00212_LOCUS18969</name>
</gene>
<feature type="region of interest" description="Disordered" evidence="1">
    <location>
        <begin position="76"/>
        <end position="167"/>
    </location>
</feature>
<dbReference type="AlphaFoldDB" id="A0A7S3Y3X8"/>
<sequence length="167" mass="18919">MEVLDFLRDQPHLISGLPFEKRSSLYQKFHTKLQEEMPGLLRLVDERKAMVEQAKKYSQEQKIKTVGMNNAAALFREHHQKINKKTKAHHPPHQLGQKRKSAGADHPHNWKEGEAVSDGAVHEKVGSSSHNREDDVDDVTGSSSSSSNDRGFSFSFGFTFPTEESKH</sequence>
<name>A0A7S3Y3X8_HETAK</name>
<feature type="compositionally biased region" description="Basic and acidic residues" evidence="1">
    <location>
        <begin position="102"/>
        <end position="133"/>
    </location>
</feature>
<feature type="compositionally biased region" description="Low complexity" evidence="1">
    <location>
        <begin position="141"/>
        <end position="167"/>
    </location>
</feature>